<feature type="binding site" evidence="5">
    <location>
        <position position="103"/>
    </location>
    <ligand>
        <name>5-phospho-alpha-D-ribose 1-diphosphate</name>
        <dbReference type="ChEBI" id="CHEBI:58017"/>
    </ligand>
</feature>
<evidence type="ECO:0000256" key="3">
    <source>
        <dbReference type="ARBA" id="ARBA00022822"/>
    </source>
</evidence>
<evidence type="ECO:0000256" key="5">
    <source>
        <dbReference type="HAMAP-Rule" id="MF_00211"/>
    </source>
</evidence>
<reference evidence="8 9" key="1">
    <citation type="submission" date="2018-08" db="EMBL/GenBank/DDBJ databases">
        <title>The metabolism and importance of syntrophic acetate oxidation coupled to methane or sulfide production in haloalkaline environments.</title>
        <authorList>
            <person name="Timmers P.H.A."/>
            <person name="Vavourakis C.D."/>
            <person name="Sorokin D.Y."/>
            <person name="Sinninghe Damste J.S."/>
            <person name="Muyzer G."/>
            <person name="Stams A.J.M."/>
            <person name="Plugge C.M."/>
        </authorList>
    </citation>
    <scope>NUCLEOTIDE SEQUENCE [LARGE SCALE GENOMIC DNA]</scope>
    <source>
        <strain evidence="8">MSAO_Bac1</strain>
    </source>
</reference>
<feature type="binding site" evidence="5">
    <location>
        <position position="246"/>
    </location>
    <ligand>
        <name>Mg(2+)</name>
        <dbReference type="ChEBI" id="CHEBI:18420"/>
        <label>1</label>
    </ligand>
</feature>
<dbReference type="HAMAP" id="MF_00211">
    <property type="entry name" value="TrpD"/>
    <property type="match status" value="1"/>
</dbReference>
<feature type="domain" description="Glycosyl transferase family 3" evidence="6">
    <location>
        <begin position="88"/>
        <end position="347"/>
    </location>
</feature>
<dbReference type="EMBL" id="QZAA01000077">
    <property type="protein sequence ID" value="RQD77199.1"/>
    <property type="molecule type" value="Genomic_DNA"/>
</dbReference>
<evidence type="ECO:0000313" key="8">
    <source>
        <dbReference type="EMBL" id="RQD77199.1"/>
    </source>
</evidence>
<feature type="binding site" evidence="5">
    <location>
        <begin position="105"/>
        <end position="108"/>
    </location>
    <ligand>
        <name>5-phospho-alpha-D-ribose 1-diphosphate</name>
        <dbReference type="ChEBI" id="CHEBI:58017"/>
    </ligand>
</feature>
<organism evidence="8 9">
    <name type="scientific">Candidatus Syntrophonatronum acetioxidans</name>
    <dbReference type="NCBI Taxonomy" id="1795816"/>
    <lineage>
        <taxon>Bacteria</taxon>
        <taxon>Bacillati</taxon>
        <taxon>Bacillota</taxon>
        <taxon>Clostridia</taxon>
        <taxon>Eubacteriales</taxon>
        <taxon>Syntrophomonadaceae</taxon>
        <taxon>Candidatus Syntrophonatronum</taxon>
    </lineage>
</organism>
<dbReference type="InterPro" id="IPR036320">
    <property type="entry name" value="Glycosyl_Trfase_fam3_N_dom_sf"/>
</dbReference>
<dbReference type="GO" id="GO:0000287">
    <property type="term" value="F:magnesium ion binding"/>
    <property type="evidence" value="ECO:0007669"/>
    <property type="project" value="UniProtKB-UniRule"/>
</dbReference>
<dbReference type="EC" id="2.4.2.18" evidence="5"/>
<evidence type="ECO:0000313" key="9">
    <source>
        <dbReference type="Proteomes" id="UP000285138"/>
    </source>
</evidence>
<feature type="domain" description="Glycosyl transferase family 3 N-terminal" evidence="7">
    <location>
        <begin position="17"/>
        <end position="75"/>
    </location>
</feature>
<protein>
    <recommendedName>
        <fullName evidence="5">Anthranilate phosphoribosyltransferase</fullName>
        <ecNumber evidence="5">2.4.2.18</ecNumber>
    </recommendedName>
</protein>
<keyword evidence="2 5" id="KW-0808">Transferase</keyword>
<dbReference type="Pfam" id="PF00591">
    <property type="entry name" value="Glycos_transf_3"/>
    <property type="match status" value="1"/>
</dbReference>
<dbReference type="GO" id="GO:0005829">
    <property type="term" value="C:cytosol"/>
    <property type="evidence" value="ECO:0007669"/>
    <property type="project" value="TreeGrafter"/>
</dbReference>
<feature type="binding site" evidence="5">
    <location>
        <position position="95"/>
    </location>
    <ligand>
        <name>5-phospho-alpha-D-ribose 1-diphosphate</name>
        <dbReference type="ChEBI" id="CHEBI:58017"/>
    </ligand>
</feature>
<comment type="caution">
    <text evidence="5">Lacks conserved residue(s) required for the propagation of feature annotation.</text>
</comment>
<dbReference type="PANTHER" id="PTHR43285:SF2">
    <property type="entry name" value="ANTHRANILATE PHOSPHORIBOSYLTRANSFERASE"/>
    <property type="match status" value="1"/>
</dbReference>
<proteinExistence type="inferred from homology"/>
<dbReference type="Gene3D" id="3.40.1030.10">
    <property type="entry name" value="Nucleoside phosphorylase/phosphoribosyltransferase catalytic domain"/>
    <property type="match status" value="1"/>
</dbReference>
<keyword evidence="5" id="KW-0028">Amino-acid biosynthesis</keyword>
<keyword evidence="5" id="KW-0460">Magnesium</keyword>
<feature type="binding site" evidence="5">
    <location>
        <position position="95"/>
    </location>
    <ligand>
        <name>anthranilate</name>
        <dbReference type="ChEBI" id="CHEBI:16567"/>
        <label>1</label>
    </ligand>
</feature>
<evidence type="ECO:0000259" key="6">
    <source>
        <dbReference type="Pfam" id="PF00591"/>
    </source>
</evidence>
<feature type="binding site" evidence="5">
    <location>
        <position position="245"/>
    </location>
    <ligand>
        <name>Mg(2+)</name>
        <dbReference type="ChEBI" id="CHEBI:18420"/>
        <label>2</label>
    </ligand>
</feature>
<sequence>MEGGIMMVGADMKKFGKIIARVINKENLTREETREAFSQILGHQQPEMQQGAFLAALAAKGETIEEIAGCWEAIYQLDTVKITLDTKTPAVENCGTGMDSVKTFNISTAASIIAAAADIPMARHGSRAVTSSCGTVDLLEELGINVECSHLLVKRSIERAGIGIFNGTSPRVHPRALGRILSQISFGTILNTAASLANPALPAYGVRGVHSRELLHRVPLIMAETGYKKALVVHGLAADGKKGMDEASLLGKTLVAELGEGGGIRHYSFTPEDMGLKRGREEDLKPSPRKETEARRLIKLLKGEEKGPREDIVSLNAALILHLRGKARDLPQGIHISRDLIKSGRALAKLREWVAEQNDNPQRGLTRLKNLEESRNHLQETLSC</sequence>
<dbReference type="InterPro" id="IPR017459">
    <property type="entry name" value="Glycosyl_Trfase_fam3_N_dom"/>
</dbReference>
<keyword evidence="1 5" id="KW-0328">Glycosyltransferase</keyword>
<comment type="catalytic activity">
    <reaction evidence="5">
        <text>N-(5-phospho-beta-D-ribosyl)anthranilate + diphosphate = 5-phospho-alpha-D-ribose 1-diphosphate + anthranilate</text>
        <dbReference type="Rhea" id="RHEA:11768"/>
        <dbReference type="ChEBI" id="CHEBI:16567"/>
        <dbReference type="ChEBI" id="CHEBI:18277"/>
        <dbReference type="ChEBI" id="CHEBI:33019"/>
        <dbReference type="ChEBI" id="CHEBI:58017"/>
        <dbReference type="EC" id="2.4.2.18"/>
    </reaction>
</comment>
<dbReference type="GO" id="GO:0004048">
    <property type="term" value="F:anthranilate phosphoribosyltransferase activity"/>
    <property type="evidence" value="ECO:0007669"/>
    <property type="project" value="UniProtKB-UniRule"/>
</dbReference>
<feature type="binding site" evidence="5">
    <location>
        <position position="135"/>
    </location>
    <ligand>
        <name>5-phospho-alpha-D-ribose 1-diphosphate</name>
        <dbReference type="ChEBI" id="CHEBI:58017"/>
    </ligand>
</feature>
<comment type="similarity">
    <text evidence="5">Belongs to the anthranilate phosphoribosyltransferase family.</text>
</comment>
<evidence type="ECO:0000256" key="2">
    <source>
        <dbReference type="ARBA" id="ARBA00022679"/>
    </source>
</evidence>
<dbReference type="PANTHER" id="PTHR43285">
    <property type="entry name" value="ANTHRANILATE PHOSPHORIBOSYLTRANSFERASE"/>
    <property type="match status" value="1"/>
</dbReference>
<keyword evidence="5" id="KW-0479">Metal-binding</keyword>
<dbReference type="Pfam" id="PF02885">
    <property type="entry name" value="Glycos_trans_3N"/>
    <property type="match status" value="1"/>
</dbReference>
<name>A0A424YGR8_9FIRM</name>
<comment type="caution">
    <text evidence="8">The sequence shown here is derived from an EMBL/GenBank/DDBJ whole genome shotgun (WGS) entry which is preliminary data.</text>
</comment>
<dbReference type="AlphaFoldDB" id="A0A424YGR8"/>
<evidence type="ECO:0000259" key="7">
    <source>
        <dbReference type="Pfam" id="PF02885"/>
    </source>
</evidence>
<comment type="function">
    <text evidence="5">Catalyzes the transfer of the phosphoribosyl group of 5-phosphorylribose-1-pyrophosphate (PRPP) to anthranilate to yield N-(5'-phosphoribosyl)-anthranilate (PRA).</text>
</comment>
<dbReference type="InterPro" id="IPR005940">
    <property type="entry name" value="Anthranilate_Pribosyl_Tfrase"/>
</dbReference>
<keyword evidence="4 5" id="KW-0057">Aromatic amino acid biosynthesis</keyword>
<keyword evidence="3 5" id="KW-0822">Tryptophan biosynthesis</keyword>
<dbReference type="NCBIfam" id="TIGR01245">
    <property type="entry name" value="trpD"/>
    <property type="match status" value="1"/>
</dbReference>
<comment type="pathway">
    <text evidence="5">Amino-acid biosynthesis; L-tryptophan biosynthesis; L-tryptophan from chorismate: step 2/5.</text>
</comment>
<feature type="binding site" evidence="5">
    <location>
        <position position="107"/>
    </location>
    <ligand>
        <name>Mg(2+)</name>
        <dbReference type="ChEBI" id="CHEBI:18420"/>
        <label>1</label>
    </ligand>
</feature>
<comment type="cofactor">
    <cofactor evidence="5">
        <name>Mg(2+)</name>
        <dbReference type="ChEBI" id="CHEBI:18420"/>
    </cofactor>
    <text evidence="5">Binds 2 magnesium ions per monomer.</text>
</comment>
<dbReference type="GO" id="GO:0000162">
    <property type="term" value="P:L-tryptophan biosynthetic process"/>
    <property type="evidence" value="ECO:0007669"/>
    <property type="project" value="UniProtKB-UniRule"/>
</dbReference>
<dbReference type="SUPFAM" id="SSF47648">
    <property type="entry name" value="Nucleoside phosphorylase/phosphoribosyltransferase N-terminal domain"/>
    <property type="match status" value="1"/>
</dbReference>
<evidence type="ECO:0000256" key="4">
    <source>
        <dbReference type="ARBA" id="ARBA00023141"/>
    </source>
</evidence>
<feature type="binding site" evidence="5">
    <location>
        <position position="246"/>
    </location>
    <ligand>
        <name>Mg(2+)</name>
        <dbReference type="ChEBI" id="CHEBI:18420"/>
        <label>2</label>
    </ligand>
</feature>
<dbReference type="Proteomes" id="UP000285138">
    <property type="component" value="Unassembled WGS sequence"/>
</dbReference>
<dbReference type="InterPro" id="IPR000312">
    <property type="entry name" value="Glycosyl_Trfase_fam3"/>
</dbReference>
<comment type="subunit">
    <text evidence="5">Homodimer.</text>
</comment>
<dbReference type="InterPro" id="IPR035902">
    <property type="entry name" value="Nuc_phospho_transferase"/>
</dbReference>
<dbReference type="Gene3D" id="1.20.970.10">
    <property type="entry name" value="Transferase, Pyrimidine Nucleoside Phosphorylase, Chain C"/>
    <property type="match status" value="1"/>
</dbReference>
<gene>
    <name evidence="5 8" type="primary">trpD</name>
    <name evidence="8" type="ORF">D5R97_02890</name>
</gene>
<evidence type="ECO:0000256" key="1">
    <source>
        <dbReference type="ARBA" id="ARBA00022676"/>
    </source>
</evidence>
<dbReference type="SUPFAM" id="SSF52418">
    <property type="entry name" value="Nucleoside phosphorylase/phosphoribosyltransferase catalytic domain"/>
    <property type="match status" value="1"/>
</dbReference>
<accession>A0A424YGR8</accession>